<dbReference type="PANTHER" id="PTHR46401:SF2">
    <property type="entry name" value="GLYCOSYLTRANSFERASE WBBK-RELATED"/>
    <property type="match status" value="1"/>
</dbReference>
<dbReference type="Pfam" id="PF13692">
    <property type="entry name" value="Glyco_trans_1_4"/>
    <property type="match status" value="1"/>
</dbReference>
<dbReference type="Gene3D" id="3.40.50.2000">
    <property type="entry name" value="Glycogen Phosphorylase B"/>
    <property type="match status" value="2"/>
</dbReference>
<dbReference type="PANTHER" id="PTHR46401">
    <property type="entry name" value="GLYCOSYLTRANSFERASE WBBK-RELATED"/>
    <property type="match status" value="1"/>
</dbReference>
<evidence type="ECO:0000313" key="2">
    <source>
        <dbReference type="EMBL" id="OKH12898.1"/>
    </source>
</evidence>
<reference evidence="2 3" key="1">
    <citation type="submission" date="2016-11" db="EMBL/GenBank/DDBJ databases">
        <title>Draft Genome Sequences of Nine Cyanobacterial Strains from Diverse Habitats.</title>
        <authorList>
            <person name="Zhu T."/>
            <person name="Hou S."/>
            <person name="Lu X."/>
            <person name="Hess W.R."/>
        </authorList>
    </citation>
    <scope>NUCLEOTIDE SEQUENCE [LARGE SCALE GENOMIC DNA]</scope>
    <source>
        <strain evidence="2 3">NIES-592</strain>
    </source>
</reference>
<proteinExistence type="predicted"/>
<evidence type="ECO:0000256" key="1">
    <source>
        <dbReference type="ARBA" id="ARBA00022679"/>
    </source>
</evidence>
<protein>
    <submittedName>
        <fullName evidence="2">Glycosyltransferase</fullName>
    </submittedName>
</protein>
<keyword evidence="3" id="KW-1185">Reference proteome</keyword>
<dbReference type="Proteomes" id="UP000186391">
    <property type="component" value="Unassembled WGS sequence"/>
</dbReference>
<sequence length="395" mass="45844">MAHKTIGMLIYANPDHYPPTINAVHLLSEHFDVVLIGRNQDPAIWKYPANVKVHRLGKYTSVREREKQSLEAKLWEYINFVAQAQKLLKDVSLIYAYDYFAYTVAYFCLLLQTKSIPLIYHNHDLNEKLFPLSSLSGWVQRGERKWVHKANFVIFPSQERALFFKKLTNFLGKTMVVPNFPRKSYFQEHPNFPNLLLERFHNPQILLQGTISVKNSLLELIESLDFLNQSIEIKLIGYIQEADKLVIRNFTITKNVAERVKYFPPVPYNDLPPHTWKASLGVCLYKKTGINHRTMGTASNKIYEYAACGLPVIVSDQPNYREHLANESWVRFADPDNPKSIASAVEDIMSDFNKYQAMCLAARQAFEEKYNYESAFYPLFKKIQELVCSSEVKNE</sequence>
<dbReference type="GO" id="GO:0016757">
    <property type="term" value="F:glycosyltransferase activity"/>
    <property type="evidence" value="ECO:0007669"/>
    <property type="project" value="TreeGrafter"/>
</dbReference>
<dbReference type="AlphaFoldDB" id="A0A1U7GX49"/>
<dbReference type="OrthoDB" id="529091at2"/>
<keyword evidence="1 2" id="KW-0808">Transferase</keyword>
<dbReference type="EMBL" id="MRCA01000009">
    <property type="protein sequence ID" value="OKH12898.1"/>
    <property type="molecule type" value="Genomic_DNA"/>
</dbReference>
<dbReference type="GO" id="GO:0009103">
    <property type="term" value="P:lipopolysaccharide biosynthetic process"/>
    <property type="evidence" value="ECO:0007669"/>
    <property type="project" value="TreeGrafter"/>
</dbReference>
<accession>A0A1U7GX49</accession>
<dbReference type="SUPFAM" id="SSF53756">
    <property type="entry name" value="UDP-Glycosyltransferase/glycogen phosphorylase"/>
    <property type="match status" value="1"/>
</dbReference>
<evidence type="ECO:0000313" key="3">
    <source>
        <dbReference type="Proteomes" id="UP000186391"/>
    </source>
</evidence>
<name>A0A1U7GX49_9CYAN</name>
<organism evidence="2 3">
    <name type="scientific">Fischerella major NIES-592</name>
    <dbReference type="NCBI Taxonomy" id="210994"/>
    <lineage>
        <taxon>Bacteria</taxon>
        <taxon>Bacillati</taxon>
        <taxon>Cyanobacteriota</taxon>
        <taxon>Cyanophyceae</taxon>
        <taxon>Nostocales</taxon>
        <taxon>Hapalosiphonaceae</taxon>
        <taxon>Fischerella</taxon>
    </lineage>
</organism>
<comment type="caution">
    <text evidence="2">The sequence shown here is derived from an EMBL/GenBank/DDBJ whole genome shotgun (WGS) entry which is preliminary data.</text>
</comment>
<gene>
    <name evidence="2" type="ORF">NIES592_16910</name>
</gene>